<keyword evidence="6" id="KW-0679">Respiratory chain</keyword>
<dbReference type="GO" id="GO:0008137">
    <property type="term" value="F:NADH dehydrogenase (ubiquinone) activity"/>
    <property type="evidence" value="ECO:0007669"/>
    <property type="project" value="UniProtKB-EC"/>
</dbReference>
<keyword evidence="5" id="KW-0813">Transport</keyword>
<dbReference type="AlphaFoldDB" id="A0A0C5B9S9"/>
<keyword evidence="11" id="KW-0520">NAD</keyword>
<comment type="catalytic activity">
    <reaction evidence="15">
        <text>a ubiquinone + NADH + 5 H(+)(in) = a ubiquinol + NAD(+) + 4 H(+)(out)</text>
        <dbReference type="Rhea" id="RHEA:29091"/>
        <dbReference type="Rhea" id="RHEA-COMP:9565"/>
        <dbReference type="Rhea" id="RHEA-COMP:9566"/>
        <dbReference type="ChEBI" id="CHEBI:15378"/>
        <dbReference type="ChEBI" id="CHEBI:16389"/>
        <dbReference type="ChEBI" id="CHEBI:17976"/>
        <dbReference type="ChEBI" id="CHEBI:57540"/>
        <dbReference type="ChEBI" id="CHEBI:57945"/>
        <dbReference type="EC" id="7.1.1.2"/>
    </reaction>
</comment>
<evidence type="ECO:0000256" key="7">
    <source>
        <dbReference type="ARBA" id="ARBA00022692"/>
    </source>
</evidence>
<evidence type="ECO:0000256" key="9">
    <source>
        <dbReference type="ARBA" id="ARBA00022982"/>
    </source>
</evidence>
<feature type="transmembrane region" description="Helical" evidence="16">
    <location>
        <begin position="50"/>
        <end position="71"/>
    </location>
</feature>
<organism evidence="17">
    <name type="scientific">Alpheus lobidens</name>
    <dbReference type="NCBI Taxonomy" id="1240032"/>
    <lineage>
        <taxon>Eukaryota</taxon>
        <taxon>Metazoa</taxon>
        <taxon>Ecdysozoa</taxon>
        <taxon>Arthropoda</taxon>
        <taxon>Crustacea</taxon>
        <taxon>Multicrustacea</taxon>
        <taxon>Malacostraca</taxon>
        <taxon>Eumalacostraca</taxon>
        <taxon>Eucarida</taxon>
        <taxon>Decapoda</taxon>
        <taxon>Pleocyemata</taxon>
        <taxon>Caridea</taxon>
        <taxon>Alpheoidea</taxon>
        <taxon>Alpheidae</taxon>
        <taxon>Alpheus</taxon>
    </lineage>
</organism>
<dbReference type="EC" id="7.1.1.2" evidence="3"/>
<comment type="subcellular location">
    <subcellularLocation>
        <location evidence="1">Mitochondrion membrane</location>
        <topology evidence="1">Multi-pass membrane protein</topology>
    </subcellularLocation>
</comment>
<sequence>MMLLFFSSFMLLGTSLLFTRLRHPLAMGLTLILQTLLICLSSGSASSFTWLSYILFLIFLGATLVLFIYVASLASNEIFKLSTPLSALMVLPLLIGSPFLLKEELIQPMKPLSEPSLVSETETTSDPTFFLSMIYSPSTSFLTSFMILYLLLTLIVIVKISSSSTGPLRLS</sequence>
<keyword evidence="10 16" id="KW-1133">Transmembrane helix</keyword>
<feature type="transmembrane region" description="Helical" evidence="16">
    <location>
        <begin position="141"/>
        <end position="161"/>
    </location>
</feature>
<reference evidence="17" key="1">
    <citation type="submission" date="2014-12" db="EMBL/GenBank/DDBJ databases">
        <title>The complete mitogenome of Alpheus lobidens.</title>
        <authorList>
            <person name="Lee Y.P."/>
            <person name="Gan H.M."/>
            <person name="Austin C."/>
        </authorList>
    </citation>
    <scope>NUCLEOTIDE SEQUENCE</scope>
    <source>
        <strain evidence="17">Darwin12</strain>
    </source>
</reference>
<keyword evidence="7 16" id="KW-0812">Transmembrane</keyword>
<evidence type="ECO:0000256" key="5">
    <source>
        <dbReference type="ARBA" id="ARBA00022448"/>
    </source>
</evidence>
<keyword evidence="9" id="KW-0249">Electron transport</keyword>
<dbReference type="PANTHER" id="PTHR11435:SF1">
    <property type="entry name" value="NADH-UBIQUINONE OXIDOREDUCTASE CHAIN 6"/>
    <property type="match status" value="1"/>
</dbReference>
<evidence type="ECO:0000256" key="13">
    <source>
        <dbReference type="ARBA" id="ARBA00023136"/>
    </source>
</evidence>
<keyword evidence="8" id="KW-1278">Translocase</keyword>
<evidence type="ECO:0000256" key="3">
    <source>
        <dbReference type="ARBA" id="ARBA00012944"/>
    </source>
</evidence>
<name>A0A0C5B9S9_9EUCA</name>
<keyword evidence="13 16" id="KW-0472">Membrane</keyword>
<accession>A0A0C5B9S9</accession>
<evidence type="ECO:0000256" key="12">
    <source>
        <dbReference type="ARBA" id="ARBA00023128"/>
    </source>
</evidence>
<evidence type="ECO:0000256" key="10">
    <source>
        <dbReference type="ARBA" id="ARBA00022989"/>
    </source>
</evidence>
<evidence type="ECO:0000256" key="4">
    <source>
        <dbReference type="ARBA" id="ARBA00021095"/>
    </source>
</evidence>
<evidence type="ECO:0000256" key="11">
    <source>
        <dbReference type="ARBA" id="ARBA00023027"/>
    </source>
</evidence>
<evidence type="ECO:0000256" key="2">
    <source>
        <dbReference type="ARBA" id="ARBA00005698"/>
    </source>
</evidence>
<comment type="similarity">
    <text evidence="2">Belongs to the complex I subunit 6 family.</text>
</comment>
<feature type="transmembrane region" description="Helical" evidence="16">
    <location>
        <begin position="83"/>
        <end position="101"/>
    </location>
</feature>
<evidence type="ECO:0000256" key="15">
    <source>
        <dbReference type="ARBA" id="ARBA00049551"/>
    </source>
</evidence>
<proteinExistence type="inferred from homology"/>
<evidence type="ECO:0000256" key="8">
    <source>
        <dbReference type="ARBA" id="ARBA00022967"/>
    </source>
</evidence>
<evidence type="ECO:0000256" key="6">
    <source>
        <dbReference type="ARBA" id="ARBA00022660"/>
    </source>
</evidence>
<protein>
    <recommendedName>
        <fullName evidence="4">NADH-ubiquinone oxidoreductase chain 6</fullName>
        <ecNumber evidence="3">7.1.1.2</ecNumber>
    </recommendedName>
    <alternativeName>
        <fullName evidence="14">NADH dehydrogenase subunit 6</fullName>
    </alternativeName>
</protein>
<evidence type="ECO:0000256" key="14">
    <source>
        <dbReference type="ARBA" id="ARBA00031019"/>
    </source>
</evidence>
<evidence type="ECO:0000313" key="17">
    <source>
        <dbReference type="EMBL" id="AJM70186.1"/>
    </source>
</evidence>
<evidence type="ECO:0000256" key="1">
    <source>
        <dbReference type="ARBA" id="ARBA00004225"/>
    </source>
</evidence>
<geneLocation type="mitochondrion" evidence="17"/>
<keyword evidence="12 17" id="KW-0496">Mitochondrion</keyword>
<dbReference type="PANTHER" id="PTHR11435">
    <property type="entry name" value="NADH UBIQUINONE OXIDOREDUCTASE SUBUNIT ND6"/>
    <property type="match status" value="1"/>
</dbReference>
<dbReference type="InterPro" id="IPR050269">
    <property type="entry name" value="ComplexI_Subunit6"/>
</dbReference>
<evidence type="ECO:0000256" key="16">
    <source>
        <dbReference type="SAM" id="Phobius"/>
    </source>
</evidence>
<dbReference type="GO" id="GO:0031966">
    <property type="term" value="C:mitochondrial membrane"/>
    <property type="evidence" value="ECO:0007669"/>
    <property type="project" value="UniProtKB-SubCell"/>
</dbReference>
<dbReference type="EMBL" id="KP276147">
    <property type="protein sequence ID" value="AJM70186.1"/>
    <property type="molecule type" value="Genomic_DNA"/>
</dbReference>
<gene>
    <name evidence="17" type="primary">nad6</name>
</gene>